<evidence type="ECO:0000259" key="16">
    <source>
        <dbReference type="Pfam" id="PF07687"/>
    </source>
</evidence>
<dbReference type="Pfam" id="PF01546">
    <property type="entry name" value="Peptidase_M20"/>
    <property type="match status" value="1"/>
</dbReference>
<dbReference type="GO" id="GO:0019877">
    <property type="term" value="P:diaminopimelate biosynthetic process"/>
    <property type="evidence" value="ECO:0007669"/>
    <property type="project" value="UniProtKB-UniRule"/>
</dbReference>
<comment type="pathway">
    <text evidence="1 15">Amino-acid biosynthesis; L-lysine biosynthesis via DAP pathway; LL-2,6-diaminopimelate from (S)-tetrahydrodipicolinate (succinylase route): step 3/3.</text>
</comment>
<dbReference type="GO" id="GO:0008270">
    <property type="term" value="F:zinc ion binding"/>
    <property type="evidence" value="ECO:0007669"/>
    <property type="project" value="UniProtKB-UniRule"/>
</dbReference>
<dbReference type="InterPro" id="IPR005941">
    <property type="entry name" value="DapE_proteobac"/>
</dbReference>
<evidence type="ECO:0000256" key="14">
    <source>
        <dbReference type="ARBA" id="ARBA00051301"/>
    </source>
</evidence>
<evidence type="ECO:0000256" key="5">
    <source>
        <dbReference type="ARBA" id="ARBA00022391"/>
    </source>
</evidence>
<reference evidence="18" key="1">
    <citation type="submission" date="2016-10" db="EMBL/GenBank/DDBJ databases">
        <authorList>
            <person name="Varghese N."/>
            <person name="Submissions S."/>
        </authorList>
    </citation>
    <scope>NUCLEOTIDE SEQUENCE [LARGE SCALE GENOMIC DNA]</scope>
    <source>
        <strain evidence="18">CGMCC 1.9150</strain>
    </source>
</reference>
<evidence type="ECO:0000256" key="12">
    <source>
        <dbReference type="ARBA" id="ARBA00023285"/>
    </source>
</evidence>
<dbReference type="GO" id="GO:0006526">
    <property type="term" value="P:L-arginine biosynthetic process"/>
    <property type="evidence" value="ECO:0007669"/>
    <property type="project" value="TreeGrafter"/>
</dbReference>
<dbReference type="GO" id="GO:0050897">
    <property type="term" value="F:cobalt ion binding"/>
    <property type="evidence" value="ECO:0007669"/>
    <property type="project" value="UniProtKB-UniRule"/>
</dbReference>
<dbReference type="GO" id="GO:0008777">
    <property type="term" value="F:acetylornithine deacetylase activity"/>
    <property type="evidence" value="ECO:0007669"/>
    <property type="project" value="TreeGrafter"/>
</dbReference>
<keyword evidence="12 15" id="KW-0170">Cobalt</keyword>
<feature type="binding site" evidence="15">
    <location>
        <position position="171"/>
    </location>
    <ligand>
        <name>Zn(2+)</name>
        <dbReference type="ChEBI" id="CHEBI:29105"/>
        <label>1</label>
    </ligand>
</feature>
<evidence type="ECO:0000256" key="7">
    <source>
        <dbReference type="ARBA" id="ARBA00022723"/>
    </source>
</evidence>
<dbReference type="OrthoDB" id="9809784at2"/>
<dbReference type="PROSITE" id="PS00759">
    <property type="entry name" value="ARGE_DAPE_CPG2_2"/>
    <property type="match status" value="1"/>
</dbReference>
<feature type="binding site" evidence="15">
    <location>
        <position position="357"/>
    </location>
    <ligand>
        <name>Zn(2+)</name>
        <dbReference type="ChEBI" id="CHEBI:29105"/>
        <label>2</label>
    </ligand>
</feature>
<keyword evidence="7 15" id="KW-0479">Metal-binding</keyword>
<evidence type="ECO:0000256" key="2">
    <source>
        <dbReference type="ARBA" id="ARBA00006746"/>
    </source>
</evidence>
<comment type="function">
    <text evidence="15">Catalyzes the hydrolysis of N-succinyl-L,L-diaminopimelic acid (SDAP), forming succinate and LL-2,6-diaminopimelate (DAP), an intermediate involved in the bacterial biosynthesis of lysine and meso-diaminopimelic acid, an essential component of bacterial cell walls.</text>
</comment>
<comment type="catalytic activity">
    <reaction evidence="14 15">
        <text>N-succinyl-(2S,6S)-2,6-diaminopimelate + H2O = (2S,6S)-2,6-diaminopimelate + succinate</text>
        <dbReference type="Rhea" id="RHEA:22608"/>
        <dbReference type="ChEBI" id="CHEBI:15377"/>
        <dbReference type="ChEBI" id="CHEBI:30031"/>
        <dbReference type="ChEBI" id="CHEBI:57609"/>
        <dbReference type="ChEBI" id="CHEBI:58087"/>
        <dbReference type="EC" id="3.5.1.18"/>
    </reaction>
</comment>
<dbReference type="STRING" id="650850.SAMN04488129_10984"/>
<dbReference type="SUPFAM" id="SSF53187">
    <property type="entry name" value="Zn-dependent exopeptidases"/>
    <property type="match status" value="1"/>
</dbReference>
<dbReference type="InterPro" id="IPR002933">
    <property type="entry name" value="Peptidase_M20"/>
</dbReference>
<dbReference type="Gene3D" id="3.40.630.10">
    <property type="entry name" value="Zn peptidases"/>
    <property type="match status" value="2"/>
</dbReference>
<dbReference type="PROSITE" id="PS00758">
    <property type="entry name" value="ARGE_DAPE_CPG2_1"/>
    <property type="match status" value="1"/>
</dbReference>
<evidence type="ECO:0000256" key="3">
    <source>
        <dbReference type="ARBA" id="ARBA00011738"/>
    </source>
</evidence>
<feature type="binding site" evidence="15">
    <location>
        <position position="143"/>
    </location>
    <ligand>
        <name>Zn(2+)</name>
        <dbReference type="ChEBI" id="CHEBI:29105"/>
        <label>2</label>
    </ligand>
</feature>
<evidence type="ECO:0000256" key="10">
    <source>
        <dbReference type="ARBA" id="ARBA00022915"/>
    </source>
</evidence>
<gene>
    <name evidence="15" type="primary">dapE</name>
    <name evidence="17" type="ORF">SAMN04488129_10984</name>
</gene>
<dbReference type="EMBL" id="FOBC01000009">
    <property type="protein sequence ID" value="SEL36682.1"/>
    <property type="molecule type" value="Genomic_DNA"/>
</dbReference>
<dbReference type="AlphaFoldDB" id="A0A1H7PLP5"/>
<keyword evidence="6 15" id="KW-0028">Amino-acid biosynthesis</keyword>
<keyword evidence="10 15" id="KW-0220">Diaminopimelate biosynthesis</keyword>
<dbReference type="HAMAP" id="MF_01690">
    <property type="entry name" value="DapE"/>
    <property type="match status" value="1"/>
</dbReference>
<feature type="binding site" evidence="15">
    <location>
        <position position="108"/>
    </location>
    <ligand>
        <name>Zn(2+)</name>
        <dbReference type="ChEBI" id="CHEBI:29105"/>
        <label>1</label>
    </ligand>
</feature>
<evidence type="ECO:0000256" key="6">
    <source>
        <dbReference type="ARBA" id="ARBA00022605"/>
    </source>
</evidence>
<comment type="subunit">
    <text evidence="3 15">Homodimer.</text>
</comment>
<dbReference type="RefSeq" id="WP_089712796.1">
    <property type="nucleotide sequence ID" value="NZ_FOBC01000009.1"/>
</dbReference>
<feature type="binding site" evidence="15">
    <location>
        <position position="108"/>
    </location>
    <ligand>
        <name>Zn(2+)</name>
        <dbReference type="ChEBI" id="CHEBI:29105"/>
        <label>2</label>
    </ligand>
</feature>
<evidence type="ECO:0000256" key="15">
    <source>
        <dbReference type="HAMAP-Rule" id="MF_01690"/>
    </source>
</evidence>
<dbReference type="InterPro" id="IPR036264">
    <property type="entry name" value="Bact_exopeptidase_dim_dom"/>
</dbReference>
<evidence type="ECO:0000256" key="1">
    <source>
        <dbReference type="ARBA" id="ARBA00005130"/>
    </source>
</evidence>
<evidence type="ECO:0000256" key="11">
    <source>
        <dbReference type="ARBA" id="ARBA00023154"/>
    </source>
</evidence>
<organism evidence="17 18">
    <name type="scientific">Halomonas daqiaonensis</name>
    <dbReference type="NCBI Taxonomy" id="650850"/>
    <lineage>
        <taxon>Bacteria</taxon>
        <taxon>Pseudomonadati</taxon>
        <taxon>Pseudomonadota</taxon>
        <taxon>Gammaproteobacteria</taxon>
        <taxon>Oceanospirillales</taxon>
        <taxon>Halomonadaceae</taxon>
        <taxon>Halomonas</taxon>
    </lineage>
</organism>
<dbReference type="PANTHER" id="PTHR43808:SF31">
    <property type="entry name" value="N-ACETYL-L-CITRULLINE DEACETYLASE"/>
    <property type="match status" value="1"/>
</dbReference>
<evidence type="ECO:0000256" key="8">
    <source>
        <dbReference type="ARBA" id="ARBA00022801"/>
    </source>
</evidence>
<dbReference type="GO" id="GO:0009089">
    <property type="term" value="P:lysine biosynthetic process via diaminopimelate"/>
    <property type="evidence" value="ECO:0007669"/>
    <property type="project" value="UniProtKB-UniRule"/>
</dbReference>
<feature type="binding site" evidence="15">
    <location>
        <position position="74"/>
    </location>
    <ligand>
        <name>Zn(2+)</name>
        <dbReference type="ChEBI" id="CHEBI:29105"/>
        <label>1</label>
    </ligand>
</feature>
<evidence type="ECO:0000256" key="4">
    <source>
        <dbReference type="ARBA" id="ARBA00011921"/>
    </source>
</evidence>
<dbReference type="Proteomes" id="UP000198807">
    <property type="component" value="Unassembled WGS sequence"/>
</dbReference>
<keyword evidence="8 15" id="KW-0378">Hydrolase</keyword>
<evidence type="ECO:0000313" key="18">
    <source>
        <dbReference type="Proteomes" id="UP000198807"/>
    </source>
</evidence>
<dbReference type="Pfam" id="PF07687">
    <property type="entry name" value="M20_dimer"/>
    <property type="match status" value="1"/>
</dbReference>
<evidence type="ECO:0000256" key="9">
    <source>
        <dbReference type="ARBA" id="ARBA00022833"/>
    </source>
</evidence>
<dbReference type="NCBIfam" id="TIGR01246">
    <property type="entry name" value="dapE_proteo"/>
    <property type="match status" value="1"/>
</dbReference>
<dbReference type="PANTHER" id="PTHR43808">
    <property type="entry name" value="ACETYLORNITHINE DEACETYLASE"/>
    <property type="match status" value="1"/>
</dbReference>
<dbReference type="InterPro" id="IPR001261">
    <property type="entry name" value="ArgE/DapE_CS"/>
</dbReference>
<protein>
    <recommendedName>
        <fullName evidence="5 15">Succinyl-diaminopimelate desuccinylase</fullName>
        <shortName evidence="15">SDAP desuccinylase</shortName>
        <ecNumber evidence="4 15">3.5.1.18</ecNumber>
    </recommendedName>
    <alternativeName>
        <fullName evidence="13 15">N-succinyl-LL-2,6-diaminoheptanedioate amidohydrolase</fullName>
    </alternativeName>
</protein>
<dbReference type="InterPro" id="IPR050072">
    <property type="entry name" value="Peptidase_M20A"/>
</dbReference>
<evidence type="ECO:0000313" key="17">
    <source>
        <dbReference type="EMBL" id="SEL36682.1"/>
    </source>
</evidence>
<dbReference type="UniPathway" id="UPA00034">
    <property type="reaction ID" value="UER00021"/>
</dbReference>
<accession>A0A1H7PLP5</accession>
<comment type="cofactor">
    <cofactor evidence="15">
        <name>Zn(2+)</name>
        <dbReference type="ChEBI" id="CHEBI:29105"/>
    </cofactor>
    <cofactor evidence="15">
        <name>Co(2+)</name>
        <dbReference type="ChEBI" id="CHEBI:48828"/>
    </cofactor>
    <text evidence="15">Binds 2 Zn(2+) or Co(2+) ions per subunit.</text>
</comment>
<feature type="domain" description="Peptidase M20 dimerisation" evidence="16">
    <location>
        <begin position="184"/>
        <end position="291"/>
    </location>
</feature>
<feature type="active site" evidence="15">
    <location>
        <position position="76"/>
    </location>
</feature>
<dbReference type="CDD" id="cd03891">
    <property type="entry name" value="M20_DapE_proteobac"/>
    <property type="match status" value="1"/>
</dbReference>
<dbReference type="EC" id="3.5.1.18" evidence="4 15"/>
<dbReference type="GO" id="GO:0009014">
    <property type="term" value="F:succinyl-diaminopimelate desuccinylase activity"/>
    <property type="evidence" value="ECO:0007669"/>
    <property type="project" value="UniProtKB-UniRule"/>
</dbReference>
<comment type="similarity">
    <text evidence="2 15">Belongs to the peptidase M20A family. DapE subfamily.</text>
</comment>
<dbReference type="NCBIfam" id="NF009557">
    <property type="entry name" value="PRK13009.1"/>
    <property type="match status" value="1"/>
</dbReference>
<feature type="active site" description="Proton acceptor" evidence="15">
    <location>
        <position position="142"/>
    </location>
</feature>
<name>A0A1H7PLP5_9GAMM</name>
<sequence>MPTIEPPALSPTLALAFELIRRPSVTPDDLGCQDLMIERLEALGFRIERLPFGDVENFWATRGHHGPLLAFAGHTDVVPSGPHTHWDFPPFEPCIDESGMLRGRGAADMKGSLAAMVIAVERFVTAHPDHHGRIGFLITSDEEGPAIDGTRAVVEHLRETHDRLDYCIVGEPSSTDRLGDVIKNGRRGSLGGVLRVRGIQGHVAYPHLARNPVHQALPALDALAREHWDAGNAFFPATSFQISNIRSGTGATNVIPGDVEVVFNLRFSTEVTHEQLMQRTEALLDAHGLDYHLDWTLNGEPFLTAEGELVEAAVSGVEDALGHRPALSTAGGTSDGRFIATLGSQVVELGPSNATIHQVNERVRATDLDDLSRVYQAILARLFVNGTARP</sequence>
<dbReference type="SUPFAM" id="SSF55031">
    <property type="entry name" value="Bacterial exopeptidase dimerisation domain"/>
    <property type="match status" value="1"/>
</dbReference>
<keyword evidence="18" id="KW-1185">Reference proteome</keyword>
<evidence type="ECO:0000256" key="13">
    <source>
        <dbReference type="ARBA" id="ARBA00031891"/>
    </source>
</evidence>
<keyword evidence="11 15" id="KW-0457">Lysine biosynthesis</keyword>
<dbReference type="InterPro" id="IPR011650">
    <property type="entry name" value="Peptidase_M20_dimer"/>
</dbReference>
<dbReference type="FunFam" id="3.40.630.10:FF:000005">
    <property type="entry name" value="Succinyl-diaminopimelate desuccinylase"/>
    <property type="match status" value="1"/>
</dbReference>
<proteinExistence type="inferred from homology"/>
<keyword evidence="9 15" id="KW-0862">Zinc</keyword>